<dbReference type="AlphaFoldDB" id="A0A3D8SJS7"/>
<keyword evidence="2" id="KW-1185">Reference proteome</keyword>
<evidence type="ECO:0000313" key="1">
    <source>
        <dbReference type="EMBL" id="RDW86599.1"/>
    </source>
</evidence>
<dbReference type="Gene3D" id="3.50.50.60">
    <property type="entry name" value="FAD/NAD(P)-binding domain"/>
    <property type="match status" value="1"/>
</dbReference>
<proteinExistence type="predicted"/>
<gene>
    <name evidence="1" type="ORF">DSM5745_03241</name>
</gene>
<comment type="caution">
    <text evidence="1">The sequence shown here is derived from an EMBL/GenBank/DDBJ whole genome shotgun (WGS) entry which is preliminary data.</text>
</comment>
<dbReference type="OrthoDB" id="4362035at2759"/>
<dbReference type="STRING" id="1810919.A0A3D8SJS7"/>
<organism evidence="1 2">
    <name type="scientific">Aspergillus mulundensis</name>
    <dbReference type="NCBI Taxonomy" id="1810919"/>
    <lineage>
        <taxon>Eukaryota</taxon>
        <taxon>Fungi</taxon>
        <taxon>Dikarya</taxon>
        <taxon>Ascomycota</taxon>
        <taxon>Pezizomycotina</taxon>
        <taxon>Eurotiomycetes</taxon>
        <taxon>Eurotiomycetidae</taxon>
        <taxon>Eurotiales</taxon>
        <taxon>Aspergillaceae</taxon>
        <taxon>Aspergillus</taxon>
        <taxon>Aspergillus subgen. Nidulantes</taxon>
    </lineage>
</organism>
<reference evidence="1 2" key="1">
    <citation type="journal article" date="2018" name="IMA Fungus">
        <title>IMA Genome-F 9: Draft genome sequence of Annulohypoxylon stygium, Aspergillus mulundensis, Berkeleyomyces basicola (syn. Thielaviopsis basicola), Ceratocystis smalleyi, two Cercospora beticola strains, Coleophoma cylindrospora, Fusarium fracticaudum, Phialophora cf. hyalina, and Morchella septimelata.</title>
        <authorList>
            <person name="Wingfield B.D."/>
            <person name="Bills G.F."/>
            <person name="Dong Y."/>
            <person name="Huang W."/>
            <person name="Nel W.J."/>
            <person name="Swalarsk-Parry B.S."/>
            <person name="Vaghefi N."/>
            <person name="Wilken P.M."/>
            <person name="An Z."/>
            <person name="de Beer Z.W."/>
            <person name="De Vos L."/>
            <person name="Chen L."/>
            <person name="Duong T.A."/>
            <person name="Gao Y."/>
            <person name="Hammerbacher A."/>
            <person name="Kikkert J.R."/>
            <person name="Li Y."/>
            <person name="Li H."/>
            <person name="Li K."/>
            <person name="Li Q."/>
            <person name="Liu X."/>
            <person name="Ma X."/>
            <person name="Naidoo K."/>
            <person name="Pethybridge S.J."/>
            <person name="Sun J."/>
            <person name="Steenkamp E.T."/>
            <person name="van der Nest M.A."/>
            <person name="van Wyk S."/>
            <person name="Wingfield M.J."/>
            <person name="Xiong C."/>
            <person name="Yue Q."/>
            <person name="Zhang X."/>
        </authorList>
    </citation>
    <scope>NUCLEOTIDE SEQUENCE [LARGE SCALE GENOMIC DNA]</scope>
    <source>
        <strain evidence="1 2">DSM 5745</strain>
    </source>
</reference>
<dbReference type="SUPFAM" id="SSF51905">
    <property type="entry name" value="FAD/NAD(P)-binding domain"/>
    <property type="match status" value="1"/>
</dbReference>
<evidence type="ECO:0008006" key="3">
    <source>
        <dbReference type="Google" id="ProtNLM"/>
    </source>
</evidence>
<dbReference type="PANTHER" id="PTHR46865:SF2">
    <property type="entry name" value="MONOOXYGENASE"/>
    <property type="match status" value="1"/>
</dbReference>
<dbReference type="PANTHER" id="PTHR46865">
    <property type="entry name" value="OXIDOREDUCTASE-RELATED"/>
    <property type="match status" value="1"/>
</dbReference>
<dbReference type="Gene3D" id="3.30.9.10">
    <property type="entry name" value="D-Amino Acid Oxidase, subunit A, domain 2"/>
    <property type="match status" value="1"/>
</dbReference>
<sequence>MAAPKRRSGLSDSAAILPSCLTAGITEPLKIIVCSGGIARPTLAFWLARGGHGVVNVERFSTLRASGAQIDFRGQGFEVVTRMGFLDTGCQFVDSGGNAIRTPRPTTHILHDTPQADVEDVFRKPVESYKNDDRQFPDGRLLRYDLMGSNGVMDRAGAFEKTFTQLARAVIVTRCGPGSLASLGYRGGYKAWRILF</sequence>
<evidence type="ECO:0000313" key="2">
    <source>
        <dbReference type="Proteomes" id="UP000256690"/>
    </source>
</evidence>
<dbReference type="InterPro" id="IPR036188">
    <property type="entry name" value="FAD/NAD-bd_sf"/>
</dbReference>
<dbReference type="Proteomes" id="UP000256690">
    <property type="component" value="Unassembled WGS sequence"/>
</dbReference>
<name>A0A3D8SJS7_9EURO</name>
<accession>A0A3D8SJS7</accession>
<dbReference type="InterPro" id="IPR051704">
    <property type="entry name" value="FAD_aromatic-hydroxylase"/>
</dbReference>
<dbReference type="RefSeq" id="XP_026606123.1">
    <property type="nucleotide sequence ID" value="XM_026745257.1"/>
</dbReference>
<protein>
    <recommendedName>
        <fullName evidence="3">FAD-binding domain-containing protein</fullName>
    </recommendedName>
</protein>
<dbReference type="GeneID" id="38113611"/>
<dbReference type="EMBL" id="PVWQ01000003">
    <property type="protein sequence ID" value="RDW86599.1"/>
    <property type="molecule type" value="Genomic_DNA"/>
</dbReference>